<keyword evidence="2" id="KW-1185">Reference proteome</keyword>
<protein>
    <submittedName>
        <fullName evidence="1">Uncharacterized protein</fullName>
    </submittedName>
</protein>
<gene>
    <name evidence="1" type="ORF">PR048_025476</name>
</gene>
<proteinExistence type="predicted"/>
<organism evidence="1 2">
    <name type="scientific">Dryococelus australis</name>
    <dbReference type="NCBI Taxonomy" id="614101"/>
    <lineage>
        <taxon>Eukaryota</taxon>
        <taxon>Metazoa</taxon>
        <taxon>Ecdysozoa</taxon>
        <taxon>Arthropoda</taxon>
        <taxon>Hexapoda</taxon>
        <taxon>Insecta</taxon>
        <taxon>Pterygota</taxon>
        <taxon>Neoptera</taxon>
        <taxon>Polyneoptera</taxon>
        <taxon>Phasmatodea</taxon>
        <taxon>Verophasmatodea</taxon>
        <taxon>Anareolatae</taxon>
        <taxon>Phasmatidae</taxon>
        <taxon>Eurycanthinae</taxon>
        <taxon>Dryococelus</taxon>
    </lineage>
</organism>
<dbReference type="Proteomes" id="UP001159363">
    <property type="component" value="Chromosome 9"/>
</dbReference>
<dbReference type="EMBL" id="JARBHB010000010">
    <property type="protein sequence ID" value="KAJ8874610.1"/>
    <property type="molecule type" value="Genomic_DNA"/>
</dbReference>
<comment type="caution">
    <text evidence="1">The sequence shown here is derived from an EMBL/GenBank/DDBJ whole genome shotgun (WGS) entry which is preliminary data.</text>
</comment>
<name>A0ABQ9GRF7_9NEOP</name>
<reference evidence="1 2" key="1">
    <citation type="submission" date="2023-02" db="EMBL/GenBank/DDBJ databases">
        <title>LHISI_Scaffold_Assembly.</title>
        <authorList>
            <person name="Stuart O.P."/>
            <person name="Cleave R."/>
            <person name="Magrath M.J.L."/>
            <person name="Mikheyev A.S."/>
        </authorList>
    </citation>
    <scope>NUCLEOTIDE SEQUENCE [LARGE SCALE GENOMIC DNA]</scope>
    <source>
        <strain evidence="1">Daus_M_001</strain>
        <tissue evidence="1">Leg muscle</tissue>
    </source>
</reference>
<evidence type="ECO:0000313" key="2">
    <source>
        <dbReference type="Proteomes" id="UP001159363"/>
    </source>
</evidence>
<evidence type="ECO:0000313" key="1">
    <source>
        <dbReference type="EMBL" id="KAJ8874610.1"/>
    </source>
</evidence>
<accession>A0ABQ9GRF7</accession>
<sequence>MSSCETEAQSATLLQTAGLNGGRARIPYVVGRSSGLCDSIIWSRSNYNNIDMLTQVKLKQVAGIIQILGPLAEATNDISGDTYPTSSLVIPILHCLKTHLVNYIAAKEDAITITQSTRVAKI</sequence>